<sequence length="147" mass="16500">MTGPVLTVVRPEWVDHYGHMNMGFYLVVFDMATDQLWPSLGLGPALHAEGFGTFAAETWVNYVREVREGMPLTATNEVLAFDGKRLICLHRLYHATEGWLAAENEVLYLCMDLGIRRVGLWPPATLDRFAAVCTGNPPLRLALKRRG</sequence>
<proteinExistence type="predicted"/>
<organism evidence="1 2">
    <name type="scientific">Paeniroseomonas aquatica</name>
    <dbReference type="NCBI Taxonomy" id="373043"/>
    <lineage>
        <taxon>Bacteria</taxon>
        <taxon>Pseudomonadati</taxon>
        <taxon>Pseudomonadota</taxon>
        <taxon>Alphaproteobacteria</taxon>
        <taxon>Acetobacterales</taxon>
        <taxon>Acetobacteraceae</taxon>
        <taxon>Paeniroseomonas</taxon>
    </lineage>
</organism>
<dbReference type="Proteomes" id="UP001529369">
    <property type="component" value="Unassembled WGS sequence"/>
</dbReference>
<dbReference type="CDD" id="cd00586">
    <property type="entry name" value="4HBT"/>
    <property type="match status" value="1"/>
</dbReference>
<comment type="caution">
    <text evidence="1">The sequence shown here is derived from an EMBL/GenBank/DDBJ whole genome shotgun (WGS) entry which is preliminary data.</text>
</comment>
<dbReference type="Pfam" id="PF13279">
    <property type="entry name" value="4HBT_2"/>
    <property type="match status" value="1"/>
</dbReference>
<evidence type="ECO:0000313" key="2">
    <source>
        <dbReference type="Proteomes" id="UP001529369"/>
    </source>
</evidence>
<dbReference type="Gene3D" id="3.10.129.10">
    <property type="entry name" value="Hotdog Thioesterase"/>
    <property type="match status" value="1"/>
</dbReference>
<name>A0ABT8A233_9PROT</name>
<dbReference type="EMBL" id="JAUFPN010000042">
    <property type="protein sequence ID" value="MDN3563807.1"/>
    <property type="molecule type" value="Genomic_DNA"/>
</dbReference>
<dbReference type="RefSeq" id="WP_290315584.1">
    <property type="nucleotide sequence ID" value="NZ_JAUFPN010000042.1"/>
</dbReference>
<evidence type="ECO:0000313" key="1">
    <source>
        <dbReference type="EMBL" id="MDN3563807.1"/>
    </source>
</evidence>
<gene>
    <name evidence="1" type="ORF">QWZ14_05380</name>
</gene>
<dbReference type="SUPFAM" id="SSF54637">
    <property type="entry name" value="Thioesterase/thiol ester dehydrase-isomerase"/>
    <property type="match status" value="1"/>
</dbReference>
<dbReference type="InterPro" id="IPR029069">
    <property type="entry name" value="HotDog_dom_sf"/>
</dbReference>
<accession>A0ABT8A233</accession>
<reference evidence="2" key="1">
    <citation type="journal article" date="2019" name="Int. J. Syst. Evol. Microbiol.">
        <title>The Global Catalogue of Microorganisms (GCM) 10K type strain sequencing project: providing services to taxonomists for standard genome sequencing and annotation.</title>
        <authorList>
            <consortium name="The Broad Institute Genomics Platform"/>
            <consortium name="The Broad Institute Genome Sequencing Center for Infectious Disease"/>
            <person name="Wu L."/>
            <person name="Ma J."/>
        </authorList>
    </citation>
    <scope>NUCLEOTIDE SEQUENCE [LARGE SCALE GENOMIC DNA]</scope>
    <source>
        <strain evidence="2">CECT 7131</strain>
    </source>
</reference>
<keyword evidence="2" id="KW-1185">Reference proteome</keyword>
<protein>
    <submittedName>
        <fullName evidence="1">Thioesterase family protein</fullName>
    </submittedName>
</protein>